<dbReference type="GO" id="GO:1902936">
    <property type="term" value="F:phosphatidylinositol bisphosphate binding"/>
    <property type="evidence" value="ECO:0007669"/>
    <property type="project" value="TreeGrafter"/>
</dbReference>
<dbReference type="Pfam" id="PF00650">
    <property type="entry name" value="CRAL_TRIO"/>
    <property type="match status" value="1"/>
</dbReference>
<dbReference type="EMBL" id="BPLR01010655">
    <property type="protein sequence ID" value="GIY40764.1"/>
    <property type="molecule type" value="Genomic_DNA"/>
</dbReference>
<dbReference type="InterPro" id="IPR001251">
    <property type="entry name" value="CRAL-TRIO_dom"/>
</dbReference>
<dbReference type="PANTHER" id="PTHR10174">
    <property type="entry name" value="ALPHA-TOCOPHEROL TRANSFER PROTEIN-RELATED"/>
    <property type="match status" value="1"/>
</dbReference>
<dbReference type="CDD" id="cd00170">
    <property type="entry name" value="SEC14"/>
    <property type="match status" value="1"/>
</dbReference>
<dbReference type="PANTHER" id="PTHR10174:SF130">
    <property type="entry name" value="ALPHA-TOCOPHEROL TRANSFER PROTEIN-LIKE"/>
    <property type="match status" value="1"/>
</dbReference>
<dbReference type="PRINTS" id="PR00180">
    <property type="entry name" value="CRETINALDHBP"/>
</dbReference>
<dbReference type="Gene3D" id="1.20.5.1200">
    <property type="entry name" value="Alpha-tocopherol transfer"/>
    <property type="match status" value="1"/>
</dbReference>
<sequence length="285" mass="33155">MAMKKFLPYHVKCLPRRLIQKAEEELKETDEIRAPSLDKMKALINAEKKLKCPMEDEYLTQFLRARKYDVKKAFNLLQNKYQTKKSYSDMYDDVDLDEIRKIASTGPAYCLPYRDEEGCVVLVLQVGKWKVEETNIAIALTALTCILLMIVEEPATQICGVRVLVDVKGFSLKQMKSLTPRYISLLSKALRNCLPIRFKGIHFFNESTIFQYVWSLLRMVLTEKIKNRVHFHGDSQKSLQKFIPKDILTSEYGGENNTFNEAEWCLGELENYFDKFLKVIKCGYS</sequence>
<name>A0AAV4T6E5_CAEEX</name>
<protein>
    <submittedName>
        <fullName evidence="2">Retinaldehyde-binding protein 1</fullName>
    </submittedName>
</protein>
<dbReference type="InterPro" id="IPR011074">
    <property type="entry name" value="CRAL/TRIO_N_dom"/>
</dbReference>
<proteinExistence type="predicted"/>
<dbReference type="SUPFAM" id="SSF46938">
    <property type="entry name" value="CRAL/TRIO N-terminal domain"/>
    <property type="match status" value="1"/>
</dbReference>
<dbReference type="InterPro" id="IPR036273">
    <property type="entry name" value="CRAL/TRIO_N_dom_sf"/>
</dbReference>
<dbReference type="SMART" id="SM00516">
    <property type="entry name" value="SEC14"/>
    <property type="match status" value="1"/>
</dbReference>
<evidence type="ECO:0000313" key="3">
    <source>
        <dbReference type="Proteomes" id="UP001054945"/>
    </source>
</evidence>
<dbReference type="InterPro" id="IPR036865">
    <property type="entry name" value="CRAL-TRIO_dom_sf"/>
</dbReference>
<dbReference type="PROSITE" id="PS50191">
    <property type="entry name" value="CRAL_TRIO"/>
    <property type="match status" value="1"/>
</dbReference>
<evidence type="ECO:0000259" key="1">
    <source>
        <dbReference type="PROSITE" id="PS50191"/>
    </source>
</evidence>
<dbReference type="AlphaFoldDB" id="A0AAV4T6E5"/>
<dbReference type="SUPFAM" id="SSF52087">
    <property type="entry name" value="CRAL/TRIO domain"/>
    <property type="match status" value="1"/>
</dbReference>
<dbReference type="SMART" id="SM01100">
    <property type="entry name" value="CRAL_TRIO_N"/>
    <property type="match status" value="1"/>
</dbReference>
<reference evidence="2 3" key="1">
    <citation type="submission" date="2021-06" db="EMBL/GenBank/DDBJ databases">
        <title>Caerostris extrusa draft genome.</title>
        <authorList>
            <person name="Kono N."/>
            <person name="Arakawa K."/>
        </authorList>
    </citation>
    <scope>NUCLEOTIDE SEQUENCE [LARGE SCALE GENOMIC DNA]</scope>
</reference>
<accession>A0AAV4T6E5</accession>
<dbReference type="Gene3D" id="1.10.8.20">
    <property type="entry name" value="N-terminal domain of phosphatidylinositol transfer protein sec14p"/>
    <property type="match status" value="1"/>
</dbReference>
<dbReference type="Proteomes" id="UP001054945">
    <property type="component" value="Unassembled WGS sequence"/>
</dbReference>
<feature type="domain" description="CRAL-TRIO" evidence="1">
    <location>
        <begin position="98"/>
        <end position="260"/>
    </location>
</feature>
<dbReference type="Gene3D" id="3.40.525.10">
    <property type="entry name" value="CRAL-TRIO lipid binding domain"/>
    <property type="match status" value="1"/>
</dbReference>
<dbReference type="GO" id="GO:0016020">
    <property type="term" value="C:membrane"/>
    <property type="evidence" value="ECO:0007669"/>
    <property type="project" value="TreeGrafter"/>
</dbReference>
<comment type="caution">
    <text evidence="2">The sequence shown here is derived from an EMBL/GenBank/DDBJ whole genome shotgun (WGS) entry which is preliminary data.</text>
</comment>
<keyword evidence="3" id="KW-1185">Reference proteome</keyword>
<organism evidence="2 3">
    <name type="scientific">Caerostris extrusa</name>
    <name type="common">Bark spider</name>
    <name type="synonym">Caerostris bankana</name>
    <dbReference type="NCBI Taxonomy" id="172846"/>
    <lineage>
        <taxon>Eukaryota</taxon>
        <taxon>Metazoa</taxon>
        <taxon>Ecdysozoa</taxon>
        <taxon>Arthropoda</taxon>
        <taxon>Chelicerata</taxon>
        <taxon>Arachnida</taxon>
        <taxon>Araneae</taxon>
        <taxon>Araneomorphae</taxon>
        <taxon>Entelegynae</taxon>
        <taxon>Araneoidea</taxon>
        <taxon>Araneidae</taxon>
        <taxon>Caerostris</taxon>
    </lineage>
</organism>
<gene>
    <name evidence="2" type="primary">Rlbp1</name>
    <name evidence="2" type="ORF">CEXT_755801</name>
</gene>
<dbReference type="Pfam" id="PF03765">
    <property type="entry name" value="CRAL_TRIO_N"/>
    <property type="match status" value="1"/>
</dbReference>
<evidence type="ECO:0000313" key="2">
    <source>
        <dbReference type="EMBL" id="GIY40764.1"/>
    </source>
</evidence>